<evidence type="ECO:0000259" key="1">
    <source>
        <dbReference type="Pfam" id="PF08242"/>
    </source>
</evidence>
<protein>
    <submittedName>
        <fullName evidence="2">Methyltransferase family protein</fullName>
    </submittedName>
</protein>
<dbReference type="AlphaFoldDB" id="A0A561BPE4"/>
<keyword evidence="2" id="KW-0489">Methyltransferase</keyword>
<dbReference type="Proteomes" id="UP000318380">
    <property type="component" value="Unassembled WGS sequence"/>
</dbReference>
<keyword evidence="3" id="KW-1185">Reference proteome</keyword>
<reference evidence="2 3" key="1">
    <citation type="submission" date="2019-06" db="EMBL/GenBank/DDBJ databases">
        <title>Sequencing the genomes of 1000 actinobacteria strains.</title>
        <authorList>
            <person name="Klenk H.-P."/>
        </authorList>
    </citation>
    <scope>NUCLEOTIDE SEQUENCE [LARGE SCALE GENOMIC DNA]</scope>
    <source>
        <strain evidence="2 3">DSM 24683</strain>
    </source>
</reference>
<organism evidence="2 3">
    <name type="scientific">Kribbella amoyensis</name>
    <dbReference type="NCBI Taxonomy" id="996641"/>
    <lineage>
        <taxon>Bacteria</taxon>
        <taxon>Bacillati</taxon>
        <taxon>Actinomycetota</taxon>
        <taxon>Actinomycetes</taxon>
        <taxon>Propionibacteriales</taxon>
        <taxon>Kribbellaceae</taxon>
        <taxon>Kribbella</taxon>
    </lineage>
</organism>
<dbReference type="Pfam" id="PF08242">
    <property type="entry name" value="Methyltransf_12"/>
    <property type="match status" value="1"/>
</dbReference>
<accession>A0A561BPE4</accession>
<dbReference type="EMBL" id="VIVK01000001">
    <property type="protein sequence ID" value="TWD80740.1"/>
    <property type="molecule type" value="Genomic_DNA"/>
</dbReference>
<keyword evidence="2" id="KW-0808">Transferase</keyword>
<evidence type="ECO:0000313" key="3">
    <source>
        <dbReference type="Proteomes" id="UP000318380"/>
    </source>
</evidence>
<comment type="caution">
    <text evidence="2">The sequence shown here is derived from an EMBL/GenBank/DDBJ whole genome shotgun (WGS) entry which is preliminary data.</text>
</comment>
<dbReference type="SUPFAM" id="SSF53335">
    <property type="entry name" value="S-adenosyl-L-methionine-dependent methyltransferases"/>
    <property type="match status" value="1"/>
</dbReference>
<dbReference type="GO" id="GO:0032259">
    <property type="term" value="P:methylation"/>
    <property type="evidence" value="ECO:0007669"/>
    <property type="project" value="UniProtKB-KW"/>
</dbReference>
<evidence type="ECO:0000313" key="2">
    <source>
        <dbReference type="EMBL" id="TWD80740.1"/>
    </source>
</evidence>
<name>A0A561BPE4_9ACTN</name>
<dbReference type="GO" id="GO:0008168">
    <property type="term" value="F:methyltransferase activity"/>
    <property type="evidence" value="ECO:0007669"/>
    <property type="project" value="UniProtKB-KW"/>
</dbReference>
<dbReference type="Gene3D" id="3.40.50.150">
    <property type="entry name" value="Vaccinia Virus protein VP39"/>
    <property type="match status" value="1"/>
</dbReference>
<feature type="domain" description="Methyltransferase type 12" evidence="1">
    <location>
        <begin position="82"/>
        <end position="177"/>
    </location>
</feature>
<gene>
    <name evidence="2" type="ORF">FB561_1828</name>
</gene>
<sequence>MGWSFPYLGKSGSGPGTRCATVGRVDDYRVVNQANWDERVAAHAASPDYKLAEYERDPRYIGDVVRFDLPRLGDLAGLRGVHLQCHIGTDTISLARLGARMSGLDFSGPAIAQAQSFADRLGHEIDFHQADVYDAADVLGDAAYDLVFTGIGALGWLPSIDRWADVVVRLLKPGGRLFLREGHPMLWALEGSEHEGLITVDYPYFETEAPMVFDEGGTYVETEAEFSHNVTHEWNHGLGEILTALLTRGMTVTAFEEHDSAPWNALPGHMTRDQAGEWRLTTNPERLPCTYTLQATKTA</sequence>
<dbReference type="CDD" id="cd02440">
    <property type="entry name" value="AdoMet_MTases"/>
    <property type="match status" value="1"/>
</dbReference>
<dbReference type="InterPro" id="IPR013217">
    <property type="entry name" value="Methyltransf_12"/>
</dbReference>
<proteinExistence type="predicted"/>
<dbReference type="InterPro" id="IPR029063">
    <property type="entry name" value="SAM-dependent_MTases_sf"/>
</dbReference>